<accession>A0A7J4CZ94</accession>
<evidence type="ECO:0000313" key="8">
    <source>
        <dbReference type="EMBL" id="HIA98056.1"/>
    </source>
</evidence>
<evidence type="ECO:0000259" key="7">
    <source>
        <dbReference type="PROSITE" id="PS51296"/>
    </source>
</evidence>
<comment type="cofactor">
    <cofactor evidence="1">
        <name>Fe cation</name>
        <dbReference type="ChEBI" id="CHEBI:24875"/>
    </cofactor>
</comment>
<dbReference type="Proteomes" id="UP000589132">
    <property type="component" value="Unassembled WGS sequence"/>
</dbReference>
<evidence type="ECO:0000256" key="4">
    <source>
        <dbReference type="ARBA" id="ARBA00023002"/>
    </source>
</evidence>
<dbReference type="AlphaFoldDB" id="A0A7J4CZ94"/>
<dbReference type="InterPro" id="IPR017941">
    <property type="entry name" value="Rieske_2Fe-2S"/>
</dbReference>
<evidence type="ECO:0000256" key="1">
    <source>
        <dbReference type="ARBA" id="ARBA00001962"/>
    </source>
</evidence>
<evidence type="ECO:0000256" key="3">
    <source>
        <dbReference type="ARBA" id="ARBA00022723"/>
    </source>
</evidence>
<evidence type="ECO:0000256" key="2">
    <source>
        <dbReference type="ARBA" id="ARBA00022714"/>
    </source>
</evidence>
<dbReference type="GO" id="GO:0005506">
    <property type="term" value="F:iron ion binding"/>
    <property type="evidence" value="ECO:0007669"/>
    <property type="project" value="InterPro"/>
</dbReference>
<dbReference type="Gene3D" id="3.90.380.10">
    <property type="entry name" value="Naphthalene 1,2-dioxygenase Alpha Subunit, Chain A, domain 1"/>
    <property type="match status" value="2"/>
</dbReference>
<keyword evidence="4" id="KW-0560">Oxidoreductase</keyword>
<dbReference type="Pfam" id="PF00355">
    <property type="entry name" value="Rieske"/>
    <property type="match status" value="1"/>
</dbReference>
<organism evidence="8 9">
    <name type="scientific">Marine Group III euryarchaeote</name>
    <dbReference type="NCBI Taxonomy" id="2173149"/>
    <lineage>
        <taxon>Archaea</taxon>
        <taxon>Methanobacteriati</taxon>
        <taxon>Thermoplasmatota</taxon>
        <taxon>Thermoplasmata</taxon>
        <taxon>Candidatus Thermoprofundales</taxon>
    </lineage>
</organism>
<name>A0A7J4CZ94_9ARCH</name>
<dbReference type="SUPFAM" id="SSF50022">
    <property type="entry name" value="ISP domain"/>
    <property type="match status" value="1"/>
</dbReference>
<keyword evidence="3" id="KW-0479">Metal-binding</keyword>
<evidence type="ECO:0000313" key="9">
    <source>
        <dbReference type="Proteomes" id="UP000589132"/>
    </source>
</evidence>
<keyword evidence="8" id="KW-0223">Dioxygenase</keyword>
<dbReference type="GO" id="GO:0051213">
    <property type="term" value="F:dioxygenase activity"/>
    <property type="evidence" value="ECO:0007669"/>
    <property type="project" value="UniProtKB-KW"/>
</dbReference>
<dbReference type="GO" id="GO:0051537">
    <property type="term" value="F:2 iron, 2 sulfur cluster binding"/>
    <property type="evidence" value="ECO:0007669"/>
    <property type="project" value="UniProtKB-KW"/>
</dbReference>
<dbReference type="EMBL" id="DTTC01000158">
    <property type="protein sequence ID" value="HIA98056.1"/>
    <property type="molecule type" value="Genomic_DNA"/>
</dbReference>
<evidence type="ECO:0000256" key="5">
    <source>
        <dbReference type="ARBA" id="ARBA00023004"/>
    </source>
</evidence>
<dbReference type="Gene3D" id="2.102.10.10">
    <property type="entry name" value="Rieske [2Fe-2S] iron-sulphur domain"/>
    <property type="match status" value="1"/>
</dbReference>
<feature type="domain" description="Rieske" evidence="7">
    <location>
        <begin position="38"/>
        <end position="132"/>
    </location>
</feature>
<dbReference type="PROSITE" id="PS51296">
    <property type="entry name" value="RIESKE"/>
    <property type="match status" value="1"/>
</dbReference>
<dbReference type="PANTHER" id="PTHR43756:SF5">
    <property type="entry name" value="CHOLINE MONOOXYGENASE, CHLOROPLASTIC"/>
    <property type="match status" value="1"/>
</dbReference>
<keyword evidence="5" id="KW-0408">Iron</keyword>
<comment type="caution">
    <text evidence="8">The sequence shown here is derived from an EMBL/GenBank/DDBJ whole genome shotgun (WGS) entry which is preliminary data.</text>
</comment>
<keyword evidence="6" id="KW-0411">Iron-sulfur</keyword>
<gene>
    <name evidence="8" type="ORF">EYO15_02610</name>
</gene>
<dbReference type="PANTHER" id="PTHR43756">
    <property type="entry name" value="CHOLINE MONOOXYGENASE, CHLOROPLASTIC"/>
    <property type="match status" value="1"/>
</dbReference>
<proteinExistence type="predicted"/>
<evidence type="ECO:0000256" key="6">
    <source>
        <dbReference type="ARBA" id="ARBA00023014"/>
    </source>
</evidence>
<reference evidence="9" key="1">
    <citation type="journal article" date="2019" name="bioRxiv">
        <title>Genome diversification in globally distributed novel marine Proteobacteria is linked to environmental adaptation.</title>
        <authorList>
            <person name="Zhou Z."/>
            <person name="Tran P.Q."/>
            <person name="Kieft K."/>
            <person name="Anantharaman K."/>
        </authorList>
    </citation>
    <scope>NUCLEOTIDE SEQUENCE [LARGE SCALE GENOMIC DNA]</scope>
</reference>
<dbReference type="InterPro" id="IPR015879">
    <property type="entry name" value="Ring_hydroxy_dOase_asu_C_dom"/>
</dbReference>
<dbReference type="SUPFAM" id="SSF55961">
    <property type="entry name" value="Bet v1-like"/>
    <property type="match status" value="1"/>
</dbReference>
<sequence>MMKIDIDKDIRKAKTIPSKFYHNKKVYEKLKELFNKSWQFIGNTDFLEYNNVSPDILLEGMLDEPYVLTKTGKNIKCLSNVCTHRGNIVCEEACKTNNLVCGYHGRQFEIDGKMKFMPEFDEVKNFPSKDDDLPEISMEIWKNLIFVTNDKRCDLSELIGPMAERLDWMPVDEFECKPELSRTYKVNANWALYCDNYLEGFHIPYVHKDLNKELEYDEYYTEGMDNTVLQIGVGKDDETVFDLPKGHPDYGRNIVAYYFFLFPNMMFNFYPWGLSINVVKPKSSEYTEIDYFTYVWKEELMGKGAGGDLDKVELEDGEIVETVQKGVKSKAYDRGRYSPKREIGVHHFHLLLQKYYK</sequence>
<dbReference type="Pfam" id="PF00848">
    <property type="entry name" value="Ring_hydroxyl_A"/>
    <property type="match status" value="1"/>
</dbReference>
<keyword evidence="2" id="KW-0001">2Fe-2S</keyword>
<dbReference type="InterPro" id="IPR001663">
    <property type="entry name" value="Rng_hydr_dOase-A"/>
</dbReference>
<dbReference type="InterPro" id="IPR036922">
    <property type="entry name" value="Rieske_2Fe-2S_sf"/>
</dbReference>
<protein>
    <submittedName>
        <fullName evidence="8">Aromatic ring-hydroxylating dioxygenase subunit alpha</fullName>
    </submittedName>
</protein>